<dbReference type="EMBL" id="JACNJD010000297">
    <property type="protein sequence ID" value="MBC8178646.1"/>
    <property type="molecule type" value="Genomic_DNA"/>
</dbReference>
<organism evidence="2 3">
    <name type="scientific">Candidatus Desulfacyla euxinica</name>
    <dbReference type="NCBI Taxonomy" id="2841693"/>
    <lineage>
        <taxon>Bacteria</taxon>
        <taxon>Deltaproteobacteria</taxon>
        <taxon>Candidatus Desulfacyla</taxon>
    </lineage>
</organism>
<evidence type="ECO:0000313" key="3">
    <source>
        <dbReference type="Proteomes" id="UP000650524"/>
    </source>
</evidence>
<dbReference type="Proteomes" id="UP000650524">
    <property type="component" value="Unassembled WGS sequence"/>
</dbReference>
<protein>
    <submittedName>
        <fullName evidence="2">Uncharacterized protein</fullName>
    </submittedName>
</protein>
<gene>
    <name evidence="2" type="ORF">H8E19_14680</name>
</gene>
<proteinExistence type="predicted"/>
<evidence type="ECO:0000313" key="2">
    <source>
        <dbReference type="EMBL" id="MBC8178646.1"/>
    </source>
</evidence>
<name>A0A8J6N1M0_9DELT</name>
<reference evidence="2 3" key="1">
    <citation type="submission" date="2020-08" db="EMBL/GenBank/DDBJ databases">
        <title>Bridging the membrane lipid divide: bacteria of the FCB group superphylum have the potential to synthesize archaeal ether lipids.</title>
        <authorList>
            <person name="Villanueva L."/>
            <person name="Von Meijenfeldt F.A.B."/>
            <person name="Westbye A.B."/>
            <person name="Yadav S."/>
            <person name="Hopmans E.C."/>
            <person name="Dutilh B.E."/>
            <person name="Sinninghe Damste J.S."/>
        </authorList>
    </citation>
    <scope>NUCLEOTIDE SEQUENCE [LARGE SCALE GENOMIC DNA]</scope>
    <source>
        <strain evidence="2">NIOZ-UU27</strain>
    </source>
</reference>
<evidence type="ECO:0000256" key="1">
    <source>
        <dbReference type="SAM" id="SignalP"/>
    </source>
</evidence>
<keyword evidence="1" id="KW-0732">Signal</keyword>
<feature type="chain" id="PRO_5035157092" evidence="1">
    <location>
        <begin position="20"/>
        <end position="82"/>
    </location>
</feature>
<dbReference type="AlphaFoldDB" id="A0A8J6N1M0"/>
<sequence>MKKAIIILAILLFTGTVYADSATVLKGSKVESWLAYENDGDIVLVGPNGEAGYGQTDGDQTWIGVPGDLETDSTYIVIQHDD</sequence>
<feature type="signal peptide" evidence="1">
    <location>
        <begin position="1"/>
        <end position="19"/>
    </location>
</feature>
<comment type="caution">
    <text evidence="2">The sequence shown here is derived from an EMBL/GenBank/DDBJ whole genome shotgun (WGS) entry which is preliminary data.</text>
</comment>
<accession>A0A8J6N1M0</accession>